<accession>A0A0V0HZ70</accession>
<dbReference type="EMBL" id="GEDG01013269">
    <property type="protein sequence ID" value="JAP25459.1"/>
    <property type="molecule type" value="Transcribed_RNA"/>
</dbReference>
<dbReference type="AlphaFoldDB" id="A0A0V0HZ70"/>
<organism evidence="1">
    <name type="scientific">Solanum chacoense</name>
    <name type="common">Chaco potato</name>
    <dbReference type="NCBI Taxonomy" id="4108"/>
    <lineage>
        <taxon>Eukaryota</taxon>
        <taxon>Viridiplantae</taxon>
        <taxon>Streptophyta</taxon>
        <taxon>Embryophyta</taxon>
        <taxon>Tracheophyta</taxon>
        <taxon>Spermatophyta</taxon>
        <taxon>Magnoliopsida</taxon>
        <taxon>eudicotyledons</taxon>
        <taxon>Gunneridae</taxon>
        <taxon>Pentapetalae</taxon>
        <taxon>asterids</taxon>
        <taxon>lamiids</taxon>
        <taxon>Solanales</taxon>
        <taxon>Solanaceae</taxon>
        <taxon>Solanoideae</taxon>
        <taxon>Solaneae</taxon>
        <taxon>Solanum</taxon>
    </lineage>
</organism>
<name>A0A0V0HZ70_SOLCH</name>
<sequence length="104" mass="11696">EIATQIEPVPKSRPRLQTTIPVTSRVSDLSHLSLFILLYSNVLDFSSCLHLDASLVLARNQASLVNFSVENGTLQLTPYPLRISKFVAVPHRFPPQFRPRNCPI</sequence>
<protein>
    <submittedName>
        <fullName evidence="1">Putative ovule protein</fullName>
    </submittedName>
</protein>
<proteinExistence type="predicted"/>
<reference evidence="1" key="1">
    <citation type="submission" date="2015-12" db="EMBL/GenBank/DDBJ databases">
        <title>Gene expression during late stages of embryo sac development: a critical building block for successful pollen-pistil interactions.</title>
        <authorList>
            <person name="Liu Y."/>
            <person name="Joly V."/>
            <person name="Sabar M."/>
            <person name="Matton D.P."/>
        </authorList>
    </citation>
    <scope>NUCLEOTIDE SEQUENCE</scope>
</reference>
<feature type="non-terminal residue" evidence="1">
    <location>
        <position position="1"/>
    </location>
</feature>
<evidence type="ECO:0000313" key="1">
    <source>
        <dbReference type="EMBL" id="JAP25459.1"/>
    </source>
</evidence>